<proteinExistence type="predicted"/>
<dbReference type="Proteomes" id="UP000826212">
    <property type="component" value="Chromosome"/>
</dbReference>
<evidence type="ECO:0000313" key="1">
    <source>
        <dbReference type="EMBL" id="QZE13158.1"/>
    </source>
</evidence>
<accession>A0AC61NCC7</accession>
<sequence>MGSLLELIKQRRSTRTFENTPMLGKLCHDVHQIVHKDNIGPFKTPISIKFIDRQEYIKQNRNMGTYGLVKGIRNCIVGILDERSSKGMIDYGYIIQKKIIQFIQLDLGTCWMGGSFNRSEFKEALNISDSKFIPAIIPIGKTHSKSLLERALCSLVRSKTRKPFDSLFFKNNMDTPITDIQAHDLYIPLEMVRWAPSVDNSQPWRIILKDNCAHFFMKKIQPLESSIVHIDLNMIDMGIAMSHFEMGCNEVHRFGNWKEQDPNFDLDPKYKYIISWNFF</sequence>
<dbReference type="EMBL" id="CP081303">
    <property type="protein sequence ID" value="QZE13158.1"/>
    <property type="molecule type" value="Genomic_DNA"/>
</dbReference>
<keyword evidence="2" id="KW-1185">Reference proteome</keyword>
<protein>
    <submittedName>
        <fullName evidence="1">Uncharacterized protein</fullName>
    </submittedName>
</protein>
<reference evidence="1" key="1">
    <citation type="submission" date="2021-08" db="EMBL/GenBank/DDBJ databases">
        <title>Novel anaerobic bacterium isolated from sea squirt in East Sea, Republic of Korea.</title>
        <authorList>
            <person name="Nguyen T.H."/>
            <person name="Li Z."/>
            <person name="Lee Y.-J."/>
            <person name="Ko J."/>
            <person name="Kim S.-G."/>
        </authorList>
    </citation>
    <scope>NUCLEOTIDE SEQUENCE</scope>
    <source>
        <strain evidence="1">KCTC 25031</strain>
    </source>
</reference>
<evidence type="ECO:0000313" key="2">
    <source>
        <dbReference type="Proteomes" id="UP000826212"/>
    </source>
</evidence>
<gene>
    <name evidence="1" type="ORF">K4L44_11210</name>
</gene>
<name>A0AC61NCC7_9BACT</name>
<organism evidence="1 2">
    <name type="scientific">Halosquirtibacter laminarini</name>
    <dbReference type="NCBI Taxonomy" id="3374600"/>
    <lineage>
        <taxon>Bacteria</taxon>
        <taxon>Pseudomonadati</taxon>
        <taxon>Bacteroidota</taxon>
        <taxon>Bacteroidia</taxon>
        <taxon>Marinilabiliales</taxon>
        <taxon>Prolixibacteraceae</taxon>
        <taxon>Halosquirtibacter</taxon>
    </lineage>
</organism>